<sequence length="525" mass="55516">MSARTSRSADVSLDFTRVRAEFGLPSEFPPGVLAEAQQAVGRDLAPGPRRDATALPLVSIDPPGAKDLDQIMYLQRRARGYRVHYAIADLGAFVVPGGLLDREVRSRGQTLYLPDGIVPMHPPVLSEDAASLLPDRIRPAVLWTMDLDADGELESTSVCRAVVRSTACLDFDMVAASLRAGSPHPSIALLPEIGRLRRALALRRGAIELGLPDQQVVPDGAGGWRPALRRRVEIDDWNAEISLLTGMAAAQIMLTAGVGVLRTLPDPDEQVIARLRDHAEALGVEWPAGAGPAQLLAGLDSTRPEAMALYLDATRLLRGAGYTAFDSGAPSHSGHAGIGAPYAHVTAPLRRLVDRFGTEICLAVTEGSRPAEWALAALPKLPSLMGSSDQIAGRVERACVSQSEAWVLASRVGHEFEATVLRIAGTTGEIFITDPPVATRCEVGAVPPGGRLRVRLTSVDPETRKVRFEAVPPEPIADEAIADAAAWNAATIAGGDPVPEASILGARLTNPAAGSPRAPAAEADR</sequence>
<dbReference type="InterPro" id="IPR001900">
    <property type="entry name" value="RNase_II/R"/>
</dbReference>
<dbReference type="RefSeq" id="WP_069851692.1">
    <property type="nucleotide sequence ID" value="NZ_CP014859.1"/>
</dbReference>
<dbReference type="AlphaFoldDB" id="A0AAC9HT34"/>
<dbReference type="Proteomes" id="UP000095210">
    <property type="component" value="Chromosome"/>
</dbReference>
<feature type="domain" description="RNB" evidence="2">
    <location>
        <begin position="49"/>
        <end position="367"/>
    </location>
</feature>
<evidence type="ECO:0000256" key="1">
    <source>
        <dbReference type="SAM" id="MobiDB-lite"/>
    </source>
</evidence>
<accession>A0AAC9HT34</accession>
<dbReference type="GO" id="GO:0000175">
    <property type="term" value="F:3'-5'-RNA exonuclease activity"/>
    <property type="evidence" value="ECO:0007669"/>
    <property type="project" value="TreeGrafter"/>
</dbReference>
<gene>
    <name evidence="3" type="ORF">TL08_22015</name>
</gene>
<dbReference type="PANTHER" id="PTHR23355">
    <property type="entry name" value="RIBONUCLEASE"/>
    <property type="match status" value="1"/>
</dbReference>
<dbReference type="PANTHER" id="PTHR23355:SF42">
    <property type="entry name" value="RIBONUCLEASE II, CHLOROPLASTIC_MITOCHONDRIAL"/>
    <property type="match status" value="1"/>
</dbReference>
<dbReference type="EMBL" id="CP014859">
    <property type="protein sequence ID" value="AOS65187.1"/>
    <property type="molecule type" value="Genomic_DNA"/>
</dbReference>
<dbReference type="Pfam" id="PF18614">
    <property type="entry name" value="RNase_II_C_S1"/>
    <property type="match status" value="1"/>
</dbReference>
<dbReference type="SUPFAM" id="SSF50249">
    <property type="entry name" value="Nucleic acid-binding proteins"/>
    <property type="match status" value="1"/>
</dbReference>
<evidence type="ECO:0000313" key="3">
    <source>
        <dbReference type="EMBL" id="AOS65187.1"/>
    </source>
</evidence>
<protein>
    <submittedName>
        <fullName evidence="3">Exoribonuclease R</fullName>
    </submittedName>
</protein>
<dbReference type="Pfam" id="PF00773">
    <property type="entry name" value="RNB"/>
    <property type="match status" value="1"/>
</dbReference>
<dbReference type="InterPro" id="IPR050180">
    <property type="entry name" value="RNR_Ribonuclease"/>
</dbReference>
<dbReference type="GO" id="GO:0003723">
    <property type="term" value="F:RNA binding"/>
    <property type="evidence" value="ECO:0007669"/>
    <property type="project" value="InterPro"/>
</dbReference>
<dbReference type="KEGG" id="ahm:TL08_22015"/>
<feature type="compositionally biased region" description="Low complexity" evidence="1">
    <location>
        <begin position="511"/>
        <end position="525"/>
    </location>
</feature>
<dbReference type="GO" id="GO:0006402">
    <property type="term" value="P:mRNA catabolic process"/>
    <property type="evidence" value="ECO:0007669"/>
    <property type="project" value="TreeGrafter"/>
</dbReference>
<dbReference type="GO" id="GO:0000932">
    <property type="term" value="C:P-body"/>
    <property type="evidence" value="ECO:0007669"/>
    <property type="project" value="TreeGrafter"/>
</dbReference>
<proteinExistence type="predicted"/>
<name>A0AAC9HT34_9PSEU</name>
<feature type="region of interest" description="Disordered" evidence="1">
    <location>
        <begin position="506"/>
        <end position="525"/>
    </location>
</feature>
<dbReference type="SMART" id="SM00955">
    <property type="entry name" value="RNB"/>
    <property type="match status" value="1"/>
</dbReference>
<evidence type="ECO:0000259" key="2">
    <source>
        <dbReference type="SMART" id="SM00955"/>
    </source>
</evidence>
<reference evidence="4" key="1">
    <citation type="submission" date="2016-03" db="EMBL/GenBank/DDBJ databases">
        <title>Complete genome sequence of the type strain Actinoalloteichus hymeniacidonis DSM 45092.</title>
        <authorList>
            <person name="Schaffert L."/>
            <person name="Albersmeier A."/>
            <person name="Winkler A."/>
            <person name="Kalinowski J."/>
            <person name="Zotchev S."/>
            <person name="Ruckert C."/>
        </authorList>
    </citation>
    <scope>NUCLEOTIDE SEQUENCE [LARGE SCALE GENOMIC DNA]</scope>
    <source>
        <strain evidence="4">HPA177(T) (DSM 45092(T))</strain>
    </source>
</reference>
<keyword evidence="4" id="KW-1185">Reference proteome</keyword>
<organism evidence="3 4">
    <name type="scientific">Actinoalloteichus hymeniacidonis</name>
    <dbReference type="NCBI Taxonomy" id="340345"/>
    <lineage>
        <taxon>Bacteria</taxon>
        <taxon>Bacillati</taxon>
        <taxon>Actinomycetota</taxon>
        <taxon>Actinomycetes</taxon>
        <taxon>Pseudonocardiales</taxon>
        <taxon>Pseudonocardiaceae</taxon>
        <taxon>Actinoalloteichus</taxon>
    </lineage>
</organism>
<evidence type="ECO:0000313" key="4">
    <source>
        <dbReference type="Proteomes" id="UP000095210"/>
    </source>
</evidence>
<dbReference type="InterPro" id="IPR040596">
    <property type="entry name" value="RNase_II_C_S1"/>
</dbReference>
<dbReference type="InterPro" id="IPR012340">
    <property type="entry name" value="NA-bd_OB-fold"/>
</dbReference>